<accession>A0A2D1U5V1</accession>
<dbReference type="EMBL" id="CP024091">
    <property type="protein sequence ID" value="ATP56975.1"/>
    <property type="molecule type" value="Genomic_DNA"/>
</dbReference>
<reference evidence="1 2" key="1">
    <citation type="submission" date="2017-10" db="EMBL/GenBank/DDBJ databases">
        <title>Whole genome of Pedobacter ginsengisoli T01R-27 isolated from tomato rhizosphere.</title>
        <authorList>
            <person name="Weon H.-Y."/>
            <person name="Lee S.A."/>
            <person name="Sang M.K."/>
            <person name="Song J."/>
        </authorList>
    </citation>
    <scope>NUCLEOTIDE SEQUENCE [LARGE SCALE GENOMIC DNA]</scope>
    <source>
        <strain evidence="1 2">T01R-27</strain>
    </source>
</reference>
<evidence type="ECO:0000313" key="2">
    <source>
        <dbReference type="Proteomes" id="UP000223749"/>
    </source>
</evidence>
<evidence type="ECO:0000313" key="1">
    <source>
        <dbReference type="EMBL" id="ATP56975.1"/>
    </source>
</evidence>
<sequence>MLTGCLFENRVGVKIFGDTSDLISLHKTVHKINMVIVDYDLDNTDVSNLLVDFLENIEKAIHRNRGMYYGFQSRWIDLLIVSSLLRSLSEHAVTDDMDEINMHLLEYIIEQTALSVNKQDYIAIINYIEKGLLCVGIRQFIKGFDAIINNKYSYEKH</sequence>
<dbReference type="Proteomes" id="UP000223749">
    <property type="component" value="Chromosome"/>
</dbReference>
<dbReference type="KEGG" id="pgs:CPT03_11015"/>
<proteinExistence type="predicted"/>
<dbReference type="InterPro" id="IPR054199">
    <property type="entry name" value="DUF6904"/>
</dbReference>
<protein>
    <submittedName>
        <fullName evidence="1">Uncharacterized protein</fullName>
    </submittedName>
</protein>
<dbReference type="AlphaFoldDB" id="A0A2D1U5V1"/>
<dbReference type="RefSeq" id="WP_099438908.1">
    <property type="nucleotide sequence ID" value="NZ_CP024091.1"/>
</dbReference>
<dbReference type="Pfam" id="PF21845">
    <property type="entry name" value="DUF6904"/>
    <property type="match status" value="1"/>
</dbReference>
<keyword evidence="2" id="KW-1185">Reference proteome</keyword>
<dbReference type="OrthoDB" id="1122716at2"/>
<name>A0A2D1U5V1_9SPHI</name>
<organism evidence="1 2">
    <name type="scientific">Pedobacter ginsengisoli</name>
    <dbReference type="NCBI Taxonomy" id="363852"/>
    <lineage>
        <taxon>Bacteria</taxon>
        <taxon>Pseudomonadati</taxon>
        <taxon>Bacteroidota</taxon>
        <taxon>Sphingobacteriia</taxon>
        <taxon>Sphingobacteriales</taxon>
        <taxon>Sphingobacteriaceae</taxon>
        <taxon>Pedobacter</taxon>
    </lineage>
</organism>
<gene>
    <name evidence="1" type="ORF">CPT03_11015</name>
</gene>